<dbReference type="EMBL" id="CACVAP010000075">
    <property type="protein sequence ID" value="CAA6814736.1"/>
    <property type="molecule type" value="Genomic_DNA"/>
</dbReference>
<evidence type="ECO:0008006" key="2">
    <source>
        <dbReference type="Google" id="ProtNLM"/>
    </source>
</evidence>
<dbReference type="AlphaFoldDB" id="A0A6S6T920"/>
<dbReference type="Pfam" id="PF09905">
    <property type="entry name" value="VF530"/>
    <property type="match status" value="1"/>
</dbReference>
<dbReference type="InterPro" id="IPR018668">
    <property type="entry name" value="DNA-binding_VF530-like"/>
</dbReference>
<dbReference type="GO" id="GO:0003677">
    <property type="term" value="F:DNA binding"/>
    <property type="evidence" value="ECO:0007669"/>
    <property type="project" value="InterPro"/>
</dbReference>
<name>A0A6S6T920_9BACT</name>
<reference evidence="1" key="1">
    <citation type="submission" date="2020-01" db="EMBL/GenBank/DDBJ databases">
        <authorList>
            <person name="Meier V. D."/>
            <person name="Meier V D."/>
        </authorList>
    </citation>
    <scope>NUCLEOTIDE SEQUENCE</scope>
    <source>
        <strain evidence="1">HLG_WM_MAG_06</strain>
    </source>
</reference>
<dbReference type="Gene3D" id="1.10.720.30">
    <property type="entry name" value="SAP domain"/>
    <property type="match status" value="1"/>
</dbReference>
<proteinExistence type="predicted"/>
<gene>
    <name evidence="1" type="ORF">HELGO_WM51115</name>
</gene>
<accession>A0A6S6T920</accession>
<organism evidence="1">
    <name type="scientific">uncultured Sulfurovum sp</name>
    <dbReference type="NCBI Taxonomy" id="269237"/>
    <lineage>
        <taxon>Bacteria</taxon>
        <taxon>Pseudomonadati</taxon>
        <taxon>Campylobacterota</taxon>
        <taxon>Epsilonproteobacteria</taxon>
        <taxon>Campylobacterales</taxon>
        <taxon>Sulfurovaceae</taxon>
        <taxon>Sulfurovum</taxon>
        <taxon>environmental samples</taxon>
    </lineage>
</organism>
<dbReference type="InterPro" id="IPR036361">
    <property type="entry name" value="SAP_dom_sf"/>
</dbReference>
<sequence>MDNNNNPLHGIKLKDIVEKLVEHYGWEELGKKIKINCFNNNPHVKASLKFLRNVDHEWARIKVENLYIDTFCKE</sequence>
<evidence type="ECO:0000313" key="1">
    <source>
        <dbReference type="EMBL" id="CAA6814736.1"/>
    </source>
</evidence>
<protein>
    <recommendedName>
        <fullName evidence="2">Transporter</fullName>
    </recommendedName>
</protein>